<comment type="caution">
    <text evidence="2">The sequence shown here is derived from an EMBL/GenBank/DDBJ whole genome shotgun (WGS) entry which is preliminary data.</text>
</comment>
<organism evidence="2 3">
    <name type="scientific">Fulvivirga kasyanovii</name>
    <dbReference type="NCBI Taxonomy" id="396812"/>
    <lineage>
        <taxon>Bacteria</taxon>
        <taxon>Pseudomonadati</taxon>
        <taxon>Bacteroidota</taxon>
        <taxon>Cytophagia</taxon>
        <taxon>Cytophagales</taxon>
        <taxon>Fulvivirgaceae</taxon>
        <taxon>Fulvivirga</taxon>
    </lineage>
</organism>
<keyword evidence="3" id="KW-1185">Reference proteome</keyword>
<dbReference type="Proteomes" id="UP000798808">
    <property type="component" value="Unassembled WGS sequence"/>
</dbReference>
<name>A0ABW9RWK0_9BACT</name>
<proteinExistence type="predicted"/>
<accession>A0ABW9RWK0</accession>
<evidence type="ECO:0000313" key="3">
    <source>
        <dbReference type="Proteomes" id="UP000798808"/>
    </source>
</evidence>
<feature type="non-terminal residue" evidence="2">
    <location>
        <position position="1"/>
    </location>
</feature>
<protein>
    <submittedName>
        <fullName evidence="2">DUF4157 domain-containing protein</fullName>
    </submittedName>
</protein>
<dbReference type="RefSeq" id="WP_155174601.1">
    <property type="nucleotide sequence ID" value="NZ_SMLW01000635.1"/>
</dbReference>
<dbReference type="InterPro" id="IPR025295">
    <property type="entry name" value="eCIS_core_dom"/>
</dbReference>
<sequence length="655" mass="73672">DVAVHYNSTRPASLGALAYAQGTDIHIGPGQEKHLPHEAWHVVQQKQGRVKPTLQMKGGVAVNDTVGGNDHSIAANGVAQLNRDEKKQDYSRLLLKFGAIKPVYAQKRTEARWLLNNVRVKEGIEEKQRWYLRNRLEHLLPELDKISDLTFDETFSHGKYKKLKYACTRLGGNDLKLLNQTITELKQLYHEFTGKHGERKIINQPGYATGDVFGIAASLIDDPNLDIVISRGAEKGEEGYDPTDKADALVKFYTDSGIEPWRIHMAQVSDLRGEGAKAMKEMTRSIHKGFDPGLSNRTIDNNLTLTVSGGTDYVATHWSDEMKSKVRNAWDVNDSKDKEIQDWLQSKNVPRGGKNVAILWSRFSGKKGDIHLEHDTSYRGMEQIVMMAKEKFDAVIIAGDPYATPDKAGKFTEIATKAGLNVFDLTGFWEDKTDLLKAWGGDTRFGQFKLYDYLDRHFEELKHLGFRSGNLEVMAMLGHQVRYMEEPDSKGGERMEKWHEKEGGKTAMGGKATGYERLMVDKPPTRSGQFLRAFQNEFGDRPAWAPGRDPNRTKPDQIHAYESGFNERDLMKIGSYLGVARPSQITHVPISFSPYASLTTLDLTGVRISSDLISKLMSYINAGMLPSLSRLDIDESYRGIVEPYGDIQGILVNYK</sequence>
<evidence type="ECO:0000259" key="1">
    <source>
        <dbReference type="Pfam" id="PF13699"/>
    </source>
</evidence>
<evidence type="ECO:0000313" key="2">
    <source>
        <dbReference type="EMBL" id="MTI27603.1"/>
    </source>
</evidence>
<feature type="domain" description="eCIS core" evidence="1">
    <location>
        <begin position="2"/>
        <end position="48"/>
    </location>
</feature>
<dbReference type="Pfam" id="PF13699">
    <property type="entry name" value="eCIS_core"/>
    <property type="match status" value="1"/>
</dbReference>
<dbReference type="EMBL" id="SMLW01000635">
    <property type="protein sequence ID" value="MTI27603.1"/>
    <property type="molecule type" value="Genomic_DNA"/>
</dbReference>
<reference evidence="2 3" key="1">
    <citation type="submission" date="2019-02" db="EMBL/GenBank/DDBJ databases">
        <authorList>
            <person name="Goldberg S.R."/>
            <person name="Haltli B.A."/>
            <person name="Correa H."/>
            <person name="Russell K.G."/>
        </authorList>
    </citation>
    <scope>NUCLEOTIDE SEQUENCE [LARGE SCALE GENOMIC DNA]</scope>
    <source>
        <strain evidence="2 3">JCM 16186</strain>
    </source>
</reference>
<gene>
    <name evidence="2" type="ORF">E1163_21780</name>
</gene>